<feature type="compositionally biased region" description="Low complexity" evidence="4">
    <location>
        <begin position="19"/>
        <end position="28"/>
    </location>
</feature>
<dbReference type="VEuPathDB" id="VectorBase:HLOH_056028"/>
<evidence type="ECO:0000256" key="4">
    <source>
        <dbReference type="SAM" id="MobiDB-lite"/>
    </source>
</evidence>
<dbReference type="InterPro" id="IPR015943">
    <property type="entry name" value="WD40/YVTN_repeat-like_dom_sf"/>
</dbReference>
<keyword evidence="2" id="KW-0677">Repeat</keyword>
<dbReference type="SUPFAM" id="SSF50978">
    <property type="entry name" value="WD40 repeat-like"/>
    <property type="match status" value="1"/>
</dbReference>
<dbReference type="SMART" id="SM00320">
    <property type="entry name" value="WD40"/>
    <property type="match status" value="6"/>
</dbReference>
<reference evidence="5 6" key="1">
    <citation type="journal article" date="2020" name="Cell">
        <title>Large-Scale Comparative Analyses of Tick Genomes Elucidate Their Genetic Diversity and Vector Capacities.</title>
        <authorList>
            <consortium name="Tick Genome and Microbiome Consortium (TIGMIC)"/>
            <person name="Jia N."/>
            <person name="Wang J."/>
            <person name="Shi W."/>
            <person name="Du L."/>
            <person name="Sun Y."/>
            <person name="Zhan W."/>
            <person name="Jiang J.F."/>
            <person name="Wang Q."/>
            <person name="Zhang B."/>
            <person name="Ji P."/>
            <person name="Bell-Sakyi L."/>
            <person name="Cui X.M."/>
            <person name="Yuan T.T."/>
            <person name="Jiang B.G."/>
            <person name="Yang W.F."/>
            <person name="Lam T.T."/>
            <person name="Chang Q.C."/>
            <person name="Ding S.J."/>
            <person name="Wang X.J."/>
            <person name="Zhu J.G."/>
            <person name="Ruan X.D."/>
            <person name="Zhao L."/>
            <person name="Wei J.T."/>
            <person name="Ye R.Z."/>
            <person name="Que T.C."/>
            <person name="Du C.H."/>
            <person name="Zhou Y.H."/>
            <person name="Cheng J.X."/>
            <person name="Dai P.F."/>
            <person name="Guo W.B."/>
            <person name="Han X.H."/>
            <person name="Huang E.J."/>
            <person name="Li L.F."/>
            <person name="Wei W."/>
            <person name="Gao Y.C."/>
            <person name="Liu J.Z."/>
            <person name="Shao H.Z."/>
            <person name="Wang X."/>
            <person name="Wang C.C."/>
            <person name="Yang T.C."/>
            <person name="Huo Q.B."/>
            <person name="Li W."/>
            <person name="Chen H.Y."/>
            <person name="Chen S.E."/>
            <person name="Zhou L.G."/>
            <person name="Ni X.B."/>
            <person name="Tian J.H."/>
            <person name="Sheng Y."/>
            <person name="Liu T."/>
            <person name="Pan Y.S."/>
            <person name="Xia L.Y."/>
            <person name="Li J."/>
            <person name="Zhao F."/>
            <person name="Cao W.C."/>
        </authorList>
    </citation>
    <scope>NUCLEOTIDE SEQUENCE [LARGE SCALE GENOMIC DNA]</scope>
    <source>
        <strain evidence="5">HaeL-2018</strain>
    </source>
</reference>
<dbReference type="Pfam" id="PF00400">
    <property type="entry name" value="WD40"/>
    <property type="match status" value="1"/>
</dbReference>
<evidence type="ECO:0000256" key="2">
    <source>
        <dbReference type="ARBA" id="ARBA00022737"/>
    </source>
</evidence>
<dbReference type="InterPro" id="IPR051179">
    <property type="entry name" value="WD_repeat_multifunction"/>
</dbReference>
<keyword evidence="1 3" id="KW-0853">WD repeat</keyword>
<evidence type="ECO:0000313" key="5">
    <source>
        <dbReference type="EMBL" id="KAH9370650.1"/>
    </source>
</evidence>
<dbReference type="Gene3D" id="2.130.10.10">
    <property type="entry name" value="YVTN repeat-like/Quinoprotein amine dehydrogenase"/>
    <property type="match status" value="1"/>
</dbReference>
<dbReference type="PROSITE" id="PS50082">
    <property type="entry name" value="WD_REPEATS_2"/>
    <property type="match status" value="1"/>
</dbReference>
<dbReference type="EMBL" id="JABSTR010000005">
    <property type="protein sequence ID" value="KAH9370650.1"/>
    <property type="molecule type" value="Genomic_DNA"/>
</dbReference>
<dbReference type="PANTHER" id="PTHR19857">
    <property type="entry name" value="MITOCHONDRIAL DIVISION PROTEIN 1-RELATED"/>
    <property type="match status" value="1"/>
</dbReference>
<protein>
    <submittedName>
        <fullName evidence="5">Uncharacterized protein</fullName>
    </submittedName>
</protein>
<proteinExistence type="predicted"/>
<dbReference type="PANTHER" id="PTHR19857:SF8">
    <property type="entry name" value="ANGIO-ASSOCIATED MIGRATORY CELL PROTEIN"/>
    <property type="match status" value="1"/>
</dbReference>
<evidence type="ECO:0000256" key="3">
    <source>
        <dbReference type="PROSITE-ProRule" id="PRU00221"/>
    </source>
</evidence>
<evidence type="ECO:0000256" key="1">
    <source>
        <dbReference type="ARBA" id="ARBA00022574"/>
    </source>
</evidence>
<feature type="region of interest" description="Disordered" evidence="4">
    <location>
        <begin position="1"/>
        <end position="58"/>
    </location>
</feature>
<dbReference type="OrthoDB" id="10261640at2759"/>
<feature type="compositionally biased region" description="Polar residues" evidence="4">
    <location>
        <begin position="37"/>
        <end position="58"/>
    </location>
</feature>
<keyword evidence="6" id="KW-1185">Reference proteome</keyword>
<evidence type="ECO:0000313" key="6">
    <source>
        <dbReference type="Proteomes" id="UP000821853"/>
    </source>
</evidence>
<dbReference type="AlphaFoldDB" id="A0A9J6G567"/>
<comment type="caution">
    <text evidence="5">The sequence shown here is derived from an EMBL/GenBank/DDBJ whole genome shotgun (WGS) entry which is preliminary data.</text>
</comment>
<organism evidence="5 6">
    <name type="scientific">Haemaphysalis longicornis</name>
    <name type="common">Bush tick</name>
    <dbReference type="NCBI Taxonomy" id="44386"/>
    <lineage>
        <taxon>Eukaryota</taxon>
        <taxon>Metazoa</taxon>
        <taxon>Ecdysozoa</taxon>
        <taxon>Arthropoda</taxon>
        <taxon>Chelicerata</taxon>
        <taxon>Arachnida</taxon>
        <taxon>Acari</taxon>
        <taxon>Parasitiformes</taxon>
        <taxon>Ixodida</taxon>
        <taxon>Ixodoidea</taxon>
        <taxon>Ixodidae</taxon>
        <taxon>Haemaphysalinae</taxon>
        <taxon>Haemaphysalis</taxon>
    </lineage>
</organism>
<dbReference type="InterPro" id="IPR036322">
    <property type="entry name" value="WD40_repeat_dom_sf"/>
</dbReference>
<dbReference type="Proteomes" id="UP000821853">
    <property type="component" value="Chromosome 3"/>
</dbReference>
<gene>
    <name evidence="5" type="ORF">HPB48_015968</name>
</gene>
<name>A0A9J6G567_HAELO</name>
<sequence length="411" mass="44550">MRCDVPTGVLSVRNSSTYAGDADPPADGSDSKDNSPQEDGNSQDSYGSGQTNEGATGTQEDLPLAVPAIAFLYQEGPVLVCAVSSDGRRVVTGGCGDRALVWNLDTGKLAFDCAVHRDETTCAGFNHDSTLLCTCGGTGTVRVWSMRVYQVVCTFTTVTLVGWVKWSRDDNVLLTGTVDGLLWMWQVLDGQCKTMQGSFTECSVGRSLADGRRAAAACEDGSVCIRDLHKVHLFHGMTGPSRMHANLVLCLDVGREIVVTAADEVQVMKASTGKQLLTIRPVEETAAVTHDDYVSALDLDYRQRMLVMGTNIGDLVLWDFNCAVQKQSFQYPSAATRAVWKRPHTELTACKDGFVREWDVRIGNHDSAAVLEVFLNPDCLLGPVPRRTLLCGQCIAGTCAVYRFASPDRYA</sequence>
<dbReference type="InterPro" id="IPR001680">
    <property type="entry name" value="WD40_rpt"/>
</dbReference>
<feature type="repeat" description="WD" evidence="3">
    <location>
        <begin position="113"/>
        <end position="154"/>
    </location>
</feature>
<accession>A0A9J6G567</accession>